<sequence>MTEEKAPESRRPVGLSIEPDHQHWRGLILKLGTSRLECNLALDYPDDAIGGGFLGPHFILDCWISELDRLSQGDGPVLLPLDFCDQCTAWLRVTLAGEGLVELEAGWSLVGQYSLTPQDLVRADRRIADFDPIPGAKVVQPLSELLAAIQAARATVDDLPPY</sequence>
<proteinExistence type="predicted"/>
<evidence type="ECO:0000313" key="2">
    <source>
        <dbReference type="Proteomes" id="UP000199632"/>
    </source>
</evidence>
<dbReference type="AlphaFoldDB" id="A0A1H3TJA7"/>
<dbReference type="Proteomes" id="UP000199632">
    <property type="component" value="Unassembled WGS sequence"/>
</dbReference>
<accession>A0A1H3TJA7</accession>
<dbReference type="STRING" id="137265.SAMN05421684_5883"/>
<keyword evidence="2" id="KW-1185">Reference proteome</keyword>
<dbReference type="OrthoDB" id="9153432at2"/>
<dbReference type="RefSeq" id="WP_090799787.1">
    <property type="nucleotide sequence ID" value="NZ_BOND01000001.1"/>
</dbReference>
<reference evidence="2" key="1">
    <citation type="submission" date="2016-10" db="EMBL/GenBank/DDBJ databases">
        <authorList>
            <person name="Varghese N."/>
            <person name="Submissions S."/>
        </authorList>
    </citation>
    <scope>NUCLEOTIDE SEQUENCE [LARGE SCALE GENOMIC DNA]</scope>
    <source>
        <strain evidence="2">DSM 44718</strain>
    </source>
</reference>
<dbReference type="EMBL" id="FNQB01000003">
    <property type="protein sequence ID" value="SDZ50363.1"/>
    <property type="molecule type" value="Genomic_DNA"/>
</dbReference>
<protein>
    <submittedName>
        <fullName evidence="1">Uncharacterized protein</fullName>
    </submittedName>
</protein>
<evidence type="ECO:0000313" key="1">
    <source>
        <dbReference type="EMBL" id="SDZ50363.1"/>
    </source>
</evidence>
<gene>
    <name evidence="1" type="ORF">SAMN05421684_5883</name>
</gene>
<organism evidence="1 2">
    <name type="scientific">Asanoa ishikariensis</name>
    <dbReference type="NCBI Taxonomy" id="137265"/>
    <lineage>
        <taxon>Bacteria</taxon>
        <taxon>Bacillati</taxon>
        <taxon>Actinomycetota</taxon>
        <taxon>Actinomycetes</taxon>
        <taxon>Micromonosporales</taxon>
        <taxon>Micromonosporaceae</taxon>
        <taxon>Asanoa</taxon>
    </lineage>
</organism>
<name>A0A1H3TJA7_9ACTN</name>